<dbReference type="InterPro" id="IPR020966">
    <property type="entry name" value="ALMT"/>
</dbReference>
<dbReference type="PANTHER" id="PTHR31086">
    <property type="entry name" value="ALUMINUM-ACTIVATED MALATE TRANSPORTER 10"/>
    <property type="match status" value="1"/>
</dbReference>
<evidence type="ECO:0000256" key="2">
    <source>
        <dbReference type="ARBA" id="ARBA00007079"/>
    </source>
</evidence>
<feature type="transmembrane region" description="Helical" evidence="10">
    <location>
        <begin position="41"/>
        <end position="60"/>
    </location>
</feature>
<feature type="compositionally biased region" description="Polar residues" evidence="9">
    <location>
        <begin position="421"/>
        <end position="434"/>
    </location>
</feature>
<feature type="region of interest" description="Disordered" evidence="9">
    <location>
        <begin position="470"/>
        <end position="492"/>
    </location>
</feature>
<comment type="caution">
    <text evidence="11">The sequence shown here is derived from an EMBL/GenBank/DDBJ whole genome shotgun (WGS) entry which is preliminary data.</text>
</comment>
<keyword evidence="8" id="KW-0407">Ion channel</keyword>
<evidence type="ECO:0000256" key="9">
    <source>
        <dbReference type="SAM" id="MobiDB-lite"/>
    </source>
</evidence>
<dbReference type="Pfam" id="PF11744">
    <property type="entry name" value="ALMT"/>
    <property type="match status" value="1"/>
</dbReference>
<accession>A0ABD1M7W3</accession>
<evidence type="ECO:0000256" key="5">
    <source>
        <dbReference type="ARBA" id="ARBA00022989"/>
    </source>
</evidence>
<dbReference type="Proteomes" id="UP001603857">
    <property type="component" value="Unassembled WGS sequence"/>
</dbReference>
<evidence type="ECO:0000313" key="12">
    <source>
        <dbReference type="Proteomes" id="UP001603857"/>
    </source>
</evidence>
<evidence type="ECO:0000256" key="8">
    <source>
        <dbReference type="ARBA" id="ARBA00023303"/>
    </source>
</evidence>
<keyword evidence="5 10" id="KW-1133">Transmembrane helix</keyword>
<feature type="transmembrane region" description="Helical" evidence="10">
    <location>
        <begin position="163"/>
        <end position="185"/>
    </location>
</feature>
<dbReference type="GO" id="GO:0034220">
    <property type="term" value="P:monoatomic ion transmembrane transport"/>
    <property type="evidence" value="ECO:0007669"/>
    <property type="project" value="UniProtKB-KW"/>
</dbReference>
<proteinExistence type="inferred from homology"/>
<evidence type="ECO:0000256" key="7">
    <source>
        <dbReference type="ARBA" id="ARBA00023136"/>
    </source>
</evidence>
<evidence type="ECO:0000256" key="10">
    <source>
        <dbReference type="SAM" id="Phobius"/>
    </source>
</evidence>
<evidence type="ECO:0000256" key="1">
    <source>
        <dbReference type="ARBA" id="ARBA00004141"/>
    </source>
</evidence>
<evidence type="ECO:0008006" key="13">
    <source>
        <dbReference type="Google" id="ProtNLM"/>
    </source>
</evidence>
<dbReference type="AlphaFoldDB" id="A0ABD1M7W3"/>
<reference evidence="11 12" key="1">
    <citation type="submission" date="2024-08" db="EMBL/GenBank/DDBJ databases">
        <title>Insights into the chromosomal genome structure of Flemingia macrophylla.</title>
        <authorList>
            <person name="Ding Y."/>
            <person name="Zhao Y."/>
            <person name="Bi W."/>
            <person name="Wu M."/>
            <person name="Zhao G."/>
            <person name="Gong Y."/>
            <person name="Li W."/>
            <person name="Zhang P."/>
        </authorList>
    </citation>
    <scope>NUCLEOTIDE SEQUENCE [LARGE SCALE GENOMIC DNA]</scope>
    <source>
        <strain evidence="11">DYQJB</strain>
        <tissue evidence="11">Leaf</tissue>
    </source>
</reference>
<evidence type="ECO:0000256" key="3">
    <source>
        <dbReference type="ARBA" id="ARBA00022448"/>
    </source>
</evidence>
<feature type="region of interest" description="Disordered" evidence="9">
    <location>
        <begin position="401"/>
        <end position="451"/>
    </location>
</feature>
<feature type="transmembrane region" description="Helical" evidence="10">
    <location>
        <begin position="105"/>
        <end position="121"/>
    </location>
</feature>
<feature type="transmembrane region" description="Helical" evidence="10">
    <location>
        <begin position="72"/>
        <end position="93"/>
    </location>
</feature>
<keyword evidence="7 10" id="KW-0472">Membrane</keyword>
<keyword evidence="4 10" id="KW-0812">Transmembrane</keyword>
<dbReference type="GO" id="GO:0016020">
    <property type="term" value="C:membrane"/>
    <property type="evidence" value="ECO:0007669"/>
    <property type="project" value="UniProtKB-SubCell"/>
</dbReference>
<evidence type="ECO:0000313" key="11">
    <source>
        <dbReference type="EMBL" id="KAL2331886.1"/>
    </source>
</evidence>
<keyword evidence="6" id="KW-0406">Ion transport</keyword>
<keyword evidence="3" id="KW-0813">Transport</keyword>
<keyword evidence="12" id="KW-1185">Reference proteome</keyword>
<sequence>MASEVIKGWQWLMTLPRDFSAKVADVISQLKKLGKEDPRRVVHSLKVAFAITLVSLFYYVKPLYDGASLGKGFNRGSATLLASAMGLGSYYMVNSFSTGHIVEPILFGALIFLITAVVTYFRFLPQLKARYDYALLVFILTFCMVSVSSYRDLEILDTALKRVITILTGGLISISVNIFMCPVWAGGDLHNLESKNIEKLGNFLEGFGEQYFGTSEVGESNKSLMQGYKSVLNSKQIEDSLATFARWEPSHGGFGFCHPWQQYLKIGNLSRQCAYRIDALNGFLNSSKTPIEIKKKIQEPCIKMSTETGKALKELGVAIHKMVPPFSADLHIAKSKVAATNLRSIIKTGLWEETDLFEVIPVLTVASLLVDVVSCTERLAESLQELAILAKFENKDYKVVQKHQEETPQPCCGPHHPTPSPNTLTQRPPTSPNTFAEHPSPTRNTLNHTHHAPSTLGHLVLYPCPDSPNLAHHPRPASPPLPPSPPTALHPCPLPKQIAPLPCLQSFYLTKPSTLADRPPPSQIAVSGGVGVDYGRVRSLEKEAFSLSHTHSPPRMSSFWASVEGSWKS</sequence>
<comment type="similarity">
    <text evidence="2">Belongs to the aromatic acid exporter (TC 2.A.85) family.</text>
</comment>
<evidence type="ECO:0000256" key="6">
    <source>
        <dbReference type="ARBA" id="ARBA00023065"/>
    </source>
</evidence>
<protein>
    <recommendedName>
        <fullName evidence="13">Aluminum-activated malate transporter</fullName>
    </recommendedName>
</protein>
<gene>
    <name evidence="11" type="ORF">Fmac_019467</name>
</gene>
<dbReference type="EMBL" id="JBGMDY010000006">
    <property type="protein sequence ID" value="KAL2331886.1"/>
    <property type="molecule type" value="Genomic_DNA"/>
</dbReference>
<comment type="subcellular location">
    <subcellularLocation>
        <location evidence="1">Membrane</location>
        <topology evidence="1">Multi-pass membrane protein</topology>
    </subcellularLocation>
</comment>
<name>A0ABD1M7W3_9FABA</name>
<organism evidence="11 12">
    <name type="scientific">Flemingia macrophylla</name>
    <dbReference type="NCBI Taxonomy" id="520843"/>
    <lineage>
        <taxon>Eukaryota</taxon>
        <taxon>Viridiplantae</taxon>
        <taxon>Streptophyta</taxon>
        <taxon>Embryophyta</taxon>
        <taxon>Tracheophyta</taxon>
        <taxon>Spermatophyta</taxon>
        <taxon>Magnoliopsida</taxon>
        <taxon>eudicotyledons</taxon>
        <taxon>Gunneridae</taxon>
        <taxon>Pentapetalae</taxon>
        <taxon>rosids</taxon>
        <taxon>fabids</taxon>
        <taxon>Fabales</taxon>
        <taxon>Fabaceae</taxon>
        <taxon>Papilionoideae</taxon>
        <taxon>50 kb inversion clade</taxon>
        <taxon>NPAAA clade</taxon>
        <taxon>indigoferoid/millettioid clade</taxon>
        <taxon>Phaseoleae</taxon>
        <taxon>Flemingia</taxon>
    </lineage>
</organism>
<feature type="compositionally biased region" description="Pro residues" evidence="9">
    <location>
        <begin position="476"/>
        <end position="492"/>
    </location>
</feature>
<feature type="transmembrane region" description="Helical" evidence="10">
    <location>
        <begin position="133"/>
        <end position="151"/>
    </location>
</feature>
<evidence type="ECO:0000256" key="4">
    <source>
        <dbReference type="ARBA" id="ARBA00022692"/>
    </source>
</evidence>